<proteinExistence type="predicted"/>
<dbReference type="InterPro" id="IPR045804">
    <property type="entry name" value="DUF5920"/>
</dbReference>
<feature type="repeat" description="WD" evidence="3">
    <location>
        <begin position="1948"/>
        <end position="1973"/>
    </location>
</feature>
<dbReference type="InterPro" id="IPR019775">
    <property type="entry name" value="WD40_repeat_CS"/>
</dbReference>
<reference evidence="6" key="1">
    <citation type="submission" date="2021-02" db="EMBL/GenBank/DDBJ databases">
        <authorList>
            <person name="Nowell W R."/>
        </authorList>
    </citation>
    <scope>NUCLEOTIDE SEQUENCE</scope>
</reference>
<feature type="repeat" description="WD" evidence="3">
    <location>
        <begin position="1776"/>
        <end position="1816"/>
    </location>
</feature>
<dbReference type="InterPro" id="IPR056884">
    <property type="entry name" value="NPHP3-like_N"/>
</dbReference>
<name>A0A817SSI4_9BILA</name>
<dbReference type="PROSITE" id="PS50082">
    <property type="entry name" value="WD_REPEATS_2"/>
    <property type="match status" value="13"/>
</dbReference>
<dbReference type="InterPro" id="IPR020472">
    <property type="entry name" value="WD40_PAC1"/>
</dbReference>
<keyword evidence="1 3" id="KW-0853">WD repeat</keyword>
<sequence>MADPKKPSTASSLLSTKGSLLSTKSTTLTNSSLLQGSSLLSSSTLNTTSPLLSGSSTSKPSSLFTSSTLLGASSKPSAPSTLINTTVKTSFSSTQSNTPLTSLTSSSLFSTAPKTSSSTLFNTTSTTSSFLSTAAFPTNNTLLASSNLNNPSLFTSETSLSRKRKAETLESTVINKSLEQETPKKSTLETRKTSTTVTVSVDNERKYNIENIQPAASRLAIDLHCHVPAAKRPRIDPFSSIYNKLESDNTSDDDFNVGIKSIKKSLLNSLADSLLSQPDLRKATDSKRTELIRLANLVVDKDPEFILKAALYTRNHLNIRITANFLLAYAAYTEPCRIFLKKYFKVTVNLPSDWIEIAELYQTFFDRRIHFGALPSALRRVMVKKFVDFDKYQLAKYNKEKARLKKAKKSNATTTGGATRGKWGSAPGRGRGASRGGRGRPAARASSTESNMSVTTAEPKPSKQIKKMLAQVSEDERETRRMAFTLKRLIRQLHISEPVEHVWCLLGKRYPETSELFYQSRLPGVFEAERANKRMKLPTPETWETQISLKGNKAEVWEKLIDNKKLPFMAMLRNLRNMIKVGISEKHHQWVLKKLQDDGAVMYSRQFPFRFFSAYQIFDELEEEFNKWCAAKETISGIPDIKSRRLTRKEKGKKTVLTPLEKAKKLGSKEIKYDPALLQRYRKALDCSVKIATQRNCQPIPGRTFVFCNLSEAMRQPCQAAKGLGKPRTRAEIGLLMGLMCKSACESSQLITYKTKDSYTEIEQTPQDTILNQMTKILEVDQLTTTSLSATSDVCIPPAFLTNMIAEKRWFDNIIIVSDGLKADTAESDFVYRFLSLYRYLVNPELMFVSIDLSIAQCSLSKSDRFNNRNDIFLSGFSDAILQFIAERGNDGQLLHVENMDNAHGLNKIDEQKKDSQSTTDSSNDQQSKISTDIPMTTLVPRWRTVRVFISSTFKDMHAERDILTRYVFPELRQRAKSLFVNLYQTDLRWGIAESQSNQSVYLCLNEVYRSDYFIGMVGERYGYIPKSYDVPKDDTRFKWLETLPIGYSITDLEIQAGAFNQSASKKQNRAFFYLRNPKVIQDIPKPWSDDFTTEDNHSRIKMNNLKQRIRASGFETFDEYPCSWQGVSNDRPLVTDLEQFAQRVIDNLWTSLQEEYKPEYVLLDDNDLEDTQHQQYRLSFMEHFVSRNKMLQDTIKGISKVSVILITGQQGSGKTAAIAAIANSIMSRVNSNIKLYEHYAGITRASLNSLSMLRRLLCQMINDHSELASQFPIDQIRTSSYTDLCKILYDFLRMRKSLSNIVICIDGVELLDNETLVHTLNFIPKDFNFEKTTFIISATEGSNVEAACKNLSNTLAIDITNLEILERSEIVRKHLDRFGKKLDEHAFSSQMKFITGKRDSFKPSYLTLICEELLLMTDYEKKITEKLKAIPQRQHLFLLEIFKRLEILFGETYVATIFGLLYSARQDLTEQELRDLLNISFDSSRTLPPPENYTYPITTTSLQLADFIYNCHILLKPQFFDGPQTVSIASNEIRQLVKTRYIQSNEQQCNIYRLLSFYYWCEAAGPQWTSMNIKAFEHLPFYLYAADEPKLYYSVLTDLKFLAGKCRVGLVHVLIDDYELIKTALPISTSKPISSFSRTKPNVSSNVKDRQEINEFFLQQYRSFIQRNSHILASTPSLIYQQALNELETSSVFVNIQQILSNYQKNSINNDDHITAFVRINKPDNMEQMKYSIEAFAEPIRCLSVSPSGMFLAAGSADCLVRLYNTSTSRLLKLFVGHAAPISAVCFAGNDRLVSGSDDGGLSIWDVSNGHRLNILTPTHNKRVSELCSNQRGTQFASVSWDSYVRIWDLQKGRQETEIRLHPKPVSSVAFHPDGFMLVTGCWDGIVRQWNVATGQRKSVMRGHLSSIKAVAYSADGRYIASCSIDGECRLWNALTGSQVGLISARISSIYFSPNGSTLASAGNDGRVRVFSSTIGQCQMIISNETWGSVSNIIIHPEGEYIIAGYHSGSIRIFDIQNGTTEQELHYHQGRIHRLGFAPSSGNILISASGDSCSRIYDLKDLGTRTDLRVQTATLKGHTAAVLSCAIGTTKIIATGSEDATVCIYVISQYFERSSYEPTQIVTEHRTPVTGIAFNNETNQLITASRDGQVHIWAISRYSTQSVVTLSNTLAHCHADWINDIALSNTNNGLLVTASNDNTLKIWNTLPKVAKTDGDSMDVVSAEVEEARVTLRGHQASVNAVCFSYGCVVSGSLDNTVRVWSHKGTEITCLRGHTEKVTSCDLWVKLKGVDYKNEKDTDSNWGNIVEEQERGLSRTTHTVDTMLVVSASEDGSVRIWRPTDPEQRCVYDAHAQPLNDIVVSNESILTSSLDKTVRSWQIPTNAFTNYDSTSSAMTPQIAQPVSHLDEVTSICVSRDNSLVFTVSRDAHLFIWSLLSTKNDDYDMDTDMPKTKMSKQPFHIIQSIKAHEETILGMALVRSDAQHHCLVTGSVDKKIKIWTVTNNKNEDKCSIKRLKTDTTISGPVSFVAGQYDMPYFVVGENQSFDSLTFHLYSSSSLERLKTYKTATCHWPLSSFLTLNENNHCILTIGSTSHELCSYDLSLVHSTDSKLFASYTSKIEYRTSVPSEWITSIESLDNKQIFYLGTTNGNLFSTSNLFSDIQTWNRSRISSKPRAITGLCSINNEFIFTSGHDNVIRVQYRNDHSKLMNTNDNDSSVHEDIDDILGQYPVPAPITQMRAWKQSNNGIFGVVAGDTLGNLYLIQCQQEINNLRLLNICLQSTLIRVQTQLIEYLPVNIHDEIKRNQTKQKLVLLRQTDDHSRRIIHSQQISFLQLINNFKNLLDFNQEKVPNKEIPIAKNEKQIDILHEMFNELNTIIHTEHNDRICQLYITLAEASSSVVDARESKIHTFFKRK</sequence>
<dbReference type="SUPFAM" id="SSF140864">
    <property type="entry name" value="TROVE domain-like"/>
    <property type="match status" value="1"/>
</dbReference>
<feature type="repeat" description="WD" evidence="3">
    <location>
        <begin position="2401"/>
        <end position="2434"/>
    </location>
</feature>
<feature type="repeat" description="WD" evidence="3">
    <location>
        <begin position="1734"/>
        <end position="1775"/>
    </location>
</feature>
<feature type="repeat" description="WD" evidence="3">
    <location>
        <begin position="2232"/>
        <end position="2262"/>
    </location>
</feature>
<feature type="repeat" description="WD" evidence="3">
    <location>
        <begin position="2348"/>
        <end position="2387"/>
    </location>
</feature>
<feature type="region of interest" description="Disordered" evidence="4">
    <location>
        <begin position="910"/>
        <end position="931"/>
    </location>
</feature>
<dbReference type="InterPro" id="IPR037214">
    <property type="entry name" value="TROVE_dom_sf"/>
</dbReference>
<gene>
    <name evidence="6" type="ORF">TIS948_LOCUS18221</name>
</gene>
<comment type="caution">
    <text evidence="6">The sequence shown here is derived from an EMBL/GenBank/DDBJ whole genome shotgun (WGS) entry which is preliminary data.</text>
</comment>
<dbReference type="GO" id="GO:0000722">
    <property type="term" value="P:telomere maintenance via recombination"/>
    <property type="evidence" value="ECO:0007669"/>
    <property type="project" value="TreeGrafter"/>
</dbReference>
<dbReference type="CDD" id="cd00200">
    <property type="entry name" value="WD40"/>
    <property type="match status" value="3"/>
</dbReference>
<dbReference type="PRINTS" id="PR00320">
    <property type="entry name" value="GPROTEINBRPT"/>
</dbReference>
<feature type="compositionally biased region" description="Low complexity" evidence="4">
    <location>
        <begin position="917"/>
        <end position="929"/>
    </location>
</feature>
<dbReference type="SUPFAM" id="SSF50978">
    <property type="entry name" value="WD40 repeat-like"/>
    <property type="match status" value="3"/>
</dbReference>
<dbReference type="Pfam" id="PF13271">
    <property type="entry name" value="DUF4062"/>
    <property type="match status" value="1"/>
</dbReference>
<feature type="compositionally biased region" description="Low complexity" evidence="4">
    <location>
        <begin position="92"/>
        <end position="120"/>
    </location>
</feature>
<dbReference type="PROSITE" id="PS50988">
    <property type="entry name" value="TROVE"/>
    <property type="match status" value="1"/>
</dbReference>
<dbReference type="InterPro" id="IPR027417">
    <property type="entry name" value="P-loop_NTPase"/>
</dbReference>
<evidence type="ECO:0000256" key="2">
    <source>
        <dbReference type="ARBA" id="ARBA00022737"/>
    </source>
</evidence>
<dbReference type="PROSITE" id="PS00678">
    <property type="entry name" value="WD_REPEATS_1"/>
    <property type="match status" value="1"/>
</dbReference>
<dbReference type="Gene3D" id="3.40.50.410">
    <property type="entry name" value="von Willebrand factor, type A domain"/>
    <property type="match status" value="1"/>
</dbReference>
<dbReference type="GO" id="GO:0070034">
    <property type="term" value="F:telomerase RNA binding"/>
    <property type="evidence" value="ECO:0007669"/>
    <property type="project" value="TreeGrafter"/>
</dbReference>
<feature type="repeat" description="WD" evidence="3">
    <location>
        <begin position="2172"/>
        <end position="2205"/>
    </location>
</feature>
<dbReference type="Proteomes" id="UP000663825">
    <property type="component" value="Unassembled WGS sequence"/>
</dbReference>
<dbReference type="GO" id="GO:0005697">
    <property type="term" value="C:telomerase holoenzyme complex"/>
    <property type="evidence" value="ECO:0007669"/>
    <property type="project" value="TreeGrafter"/>
</dbReference>
<feature type="repeat" description="WD" evidence="3">
    <location>
        <begin position="2123"/>
        <end position="2164"/>
    </location>
</feature>
<dbReference type="Pfam" id="PF19334">
    <property type="entry name" value="DUF5920"/>
    <property type="match status" value="1"/>
</dbReference>
<dbReference type="PANTHER" id="PTHR44791:SF1">
    <property type="entry name" value="TELOMERASE PROTEIN COMPONENT 1"/>
    <property type="match status" value="1"/>
</dbReference>
<protein>
    <recommendedName>
        <fullName evidence="5">TROVE domain-containing protein</fullName>
    </recommendedName>
</protein>
<evidence type="ECO:0000256" key="3">
    <source>
        <dbReference type="PROSITE-ProRule" id="PRU00221"/>
    </source>
</evidence>
<dbReference type="GO" id="GO:0003720">
    <property type="term" value="F:telomerase activity"/>
    <property type="evidence" value="ECO:0007669"/>
    <property type="project" value="TreeGrafter"/>
</dbReference>
<feature type="repeat" description="WD" evidence="3">
    <location>
        <begin position="2464"/>
        <end position="2508"/>
    </location>
</feature>
<dbReference type="Gene3D" id="2.130.10.10">
    <property type="entry name" value="YVTN repeat-like/Quinoprotein amine dehydrogenase"/>
    <property type="match status" value="5"/>
</dbReference>
<organism evidence="6 7">
    <name type="scientific">Rotaria socialis</name>
    <dbReference type="NCBI Taxonomy" id="392032"/>
    <lineage>
        <taxon>Eukaryota</taxon>
        <taxon>Metazoa</taxon>
        <taxon>Spiralia</taxon>
        <taxon>Gnathifera</taxon>
        <taxon>Rotifera</taxon>
        <taxon>Eurotatoria</taxon>
        <taxon>Bdelloidea</taxon>
        <taxon>Philodinida</taxon>
        <taxon>Philodinidae</taxon>
        <taxon>Rotaria</taxon>
    </lineage>
</organism>
<feature type="repeat" description="WD" evidence="3">
    <location>
        <begin position="1902"/>
        <end position="1943"/>
    </location>
</feature>
<dbReference type="EMBL" id="CAJNXB010003163">
    <property type="protein sequence ID" value="CAF3299506.1"/>
    <property type="molecule type" value="Genomic_DNA"/>
</dbReference>
<dbReference type="InterPro" id="IPR015943">
    <property type="entry name" value="WD40/YVTN_repeat-like_dom_sf"/>
</dbReference>
<dbReference type="PROSITE" id="PS50294">
    <property type="entry name" value="WD_REPEATS_REGION"/>
    <property type="match status" value="7"/>
</dbReference>
<dbReference type="InterPro" id="IPR025139">
    <property type="entry name" value="DUF4062"/>
</dbReference>
<evidence type="ECO:0000313" key="6">
    <source>
        <dbReference type="EMBL" id="CAF3299506.1"/>
    </source>
</evidence>
<dbReference type="InterPro" id="IPR001680">
    <property type="entry name" value="WD40_rpt"/>
</dbReference>
<feature type="repeat" description="WD" evidence="3">
    <location>
        <begin position="1818"/>
        <end position="1859"/>
    </location>
</feature>
<dbReference type="InterPro" id="IPR008858">
    <property type="entry name" value="TROVE_dom"/>
</dbReference>
<keyword evidence="2" id="KW-0677">Repeat</keyword>
<evidence type="ECO:0000313" key="7">
    <source>
        <dbReference type="Proteomes" id="UP000663825"/>
    </source>
</evidence>
<dbReference type="Pfam" id="PF05731">
    <property type="entry name" value="TROVE"/>
    <property type="match status" value="1"/>
</dbReference>
<dbReference type="SUPFAM" id="SSF52540">
    <property type="entry name" value="P-loop containing nucleoside triphosphate hydrolases"/>
    <property type="match status" value="1"/>
</dbReference>
<dbReference type="Gene3D" id="1.25.40.370">
    <property type="match status" value="1"/>
</dbReference>
<dbReference type="Pfam" id="PF24883">
    <property type="entry name" value="NPHP3_N"/>
    <property type="match status" value="1"/>
</dbReference>
<dbReference type="InterPro" id="IPR036465">
    <property type="entry name" value="vWFA_dom_sf"/>
</dbReference>
<dbReference type="SMART" id="SM00320">
    <property type="entry name" value="WD40"/>
    <property type="match status" value="17"/>
</dbReference>
<dbReference type="InterPro" id="IPR052652">
    <property type="entry name" value="Telomerase_Complex_Comp"/>
</dbReference>
<feature type="region of interest" description="Disordered" evidence="4">
    <location>
        <begin position="403"/>
        <end position="465"/>
    </location>
</feature>
<dbReference type="Gene3D" id="3.40.50.300">
    <property type="entry name" value="P-loop containing nucleotide triphosphate hydrolases"/>
    <property type="match status" value="1"/>
</dbReference>
<evidence type="ECO:0000259" key="5">
    <source>
        <dbReference type="PROSITE" id="PS50988"/>
    </source>
</evidence>
<feature type="region of interest" description="Disordered" evidence="4">
    <location>
        <begin position="89"/>
        <end position="120"/>
    </location>
</feature>
<feature type="domain" description="TROVE" evidence="5">
    <location>
        <begin position="246"/>
        <end position="702"/>
    </location>
</feature>
<feature type="repeat" description="WD" evidence="3">
    <location>
        <begin position="1860"/>
        <end position="1901"/>
    </location>
</feature>
<dbReference type="Pfam" id="PF00400">
    <property type="entry name" value="WD40"/>
    <property type="match status" value="12"/>
</dbReference>
<dbReference type="InterPro" id="IPR036322">
    <property type="entry name" value="WD40_repeat_dom_sf"/>
</dbReference>
<feature type="repeat" description="WD" evidence="3">
    <location>
        <begin position="2026"/>
        <end position="2061"/>
    </location>
</feature>
<evidence type="ECO:0000256" key="1">
    <source>
        <dbReference type="ARBA" id="ARBA00022574"/>
    </source>
</evidence>
<dbReference type="PANTHER" id="PTHR44791">
    <property type="entry name" value="TELOMERASE PROTEIN COMPONENT 1 TEP1"/>
    <property type="match status" value="1"/>
</dbReference>
<accession>A0A817SSI4</accession>
<evidence type="ECO:0000256" key="4">
    <source>
        <dbReference type="SAM" id="MobiDB-lite"/>
    </source>
</evidence>
<feature type="compositionally biased region" description="Gly residues" evidence="4">
    <location>
        <begin position="427"/>
        <end position="436"/>
    </location>
</feature>
<dbReference type="OrthoDB" id="427368at2759"/>